<dbReference type="Proteomes" id="UP000001194">
    <property type="component" value="Unassembled WGS sequence"/>
</dbReference>
<dbReference type="RefSeq" id="XP_001888486.1">
    <property type="nucleotide sequence ID" value="XM_001888451.1"/>
</dbReference>
<dbReference type="HOGENOM" id="CLU_1180402_0_0_1"/>
<dbReference type="EMBL" id="DS547145">
    <property type="protein sequence ID" value="EDR00892.1"/>
    <property type="molecule type" value="Genomic_DNA"/>
</dbReference>
<keyword evidence="2" id="KW-1185">Reference proteome</keyword>
<organism evidence="2">
    <name type="scientific">Laccaria bicolor (strain S238N-H82 / ATCC MYA-4686)</name>
    <name type="common">Bicoloured deceiver</name>
    <name type="synonym">Laccaria laccata var. bicolor</name>
    <dbReference type="NCBI Taxonomy" id="486041"/>
    <lineage>
        <taxon>Eukaryota</taxon>
        <taxon>Fungi</taxon>
        <taxon>Dikarya</taxon>
        <taxon>Basidiomycota</taxon>
        <taxon>Agaricomycotina</taxon>
        <taxon>Agaricomycetes</taxon>
        <taxon>Agaricomycetidae</taxon>
        <taxon>Agaricales</taxon>
        <taxon>Agaricineae</taxon>
        <taxon>Hydnangiaceae</taxon>
        <taxon>Laccaria</taxon>
    </lineage>
</organism>
<evidence type="ECO:0000313" key="2">
    <source>
        <dbReference type="Proteomes" id="UP000001194"/>
    </source>
</evidence>
<sequence length="235" mass="26195">MRMSIMLKLREGGGHCLTLSTWLVWYLITAVVDTYTTSVCSTDPASSIPCSRSLCLLPDKSPSSHGGCPKASSYIGIALSINNEATKYFYTMTAFYTSPRKRSVPDLSGPISQERTSLAGHRTLHSENDIPNARPKSDDGLLLDFETAVPNDVDIELPRILALPRNQWDRKGLYDIACFSFMTPTNYHIQPSPFVYGSEHAVKGQTSYWIRLPVGQRQCVQVHIFLVVSYQQSAK</sequence>
<dbReference type="GeneID" id="6084169"/>
<proteinExistence type="predicted"/>
<protein>
    <submittedName>
        <fullName evidence="1">Predicted protein</fullName>
    </submittedName>
</protein>
<accession>B0DWY4</accession>
<dbReference type="InParanoid" id="B0DWY4"/>
<gene>
    <name evidence="1" type="ORF">LACBIDRAFT_295672</name>
</gene>
<dbReference type="AlphaFoldDB" id="B0DWY4"/>
<dbReference type="KEGG" id="lbc:LACBIDRAFT_295672"/>
<name>B0DWY4_LACBS</name>
<reference evidence="1 2" key="1">
    <citation type="journal article" date="2008" name="Nature">
        <title>The genome of Laccaria bicolor provides insights into mycorrhizal symbiosis.</title>
        <authorList>
            <person name="Martin F."/>
            <person name="Aerts A."/>
            <person name="Ahren D."/>
            <person name="Brun A."/>
            <person name="Danchin E.G.J."/>
            <person name="Duchaussoy F."/>
            <person name="Gibon J."/>
            <person name="Kohler A."/>
            <person name="Lindquist E."/>
            <person name="Pereda V."/>
            <person name="Salamov A."/>
            <person name="Shapiro H.J."/>
            <person name="Wuyts J."/>
            <person name="Blaudez D."/>
            <person name="Buee M."/>
            <person name="Brokstein P."/>
            <person name="Canbaeck B."/>
            <person name="Cohen D."/>
            <person name="Courty P.E."/>
            <person name="Coutinho P.M."/>
            <person name="Delaruelle C."/>
            <person name="Detter J.C."/>
            <person name="Deveau A."/>
            <person name="DiFazio S."/>
            <person name="Duplessis S."/>
            <person name="Fraissinet-Tachet L."/>
            <person name="Lucic E."/>
            <person name="Frey-Klett P."/>
            <person name="Fourrey C."/>
            <person name="Feussner I."/>
            <person name="Gay G."/>
            <person name="Grimwood J."/>
            <person name="Hoegger P.J."/>
            <person name="Jain P."/>
            <person name="Kilaru S."/>
            <person name="Labbe J."/>
            <person name="Lin Y.C."/>
            <person name="Legue V."/>
            <person name="Le Tacon F."/>
            <person name="Marmeisse R."/>
            <person name="Melayah D."/>
            <person name="Montanini B."/>
            <person name="Muratet M."/>
            <person name="Nehls U."/>
            <person name="Niculita-Hirzel H."/>
            <person name="Oudot-Le Secq M.P."/>
            <person name="Peter M."/>
            <person name="Quesneville H."/>
            <person name="Rajashekar B."/>
            <person name="Reich M."/>
            <person name="Rouhier N."/>
            <person name="Schmutz J."/>
            <person name="Yin T."/>
            <person name="Chalot M."/>
            <person name="Henrissat B."/>
            <person name="Kuees U."/>
            <person name="Lucas S."/>
            <person name="Van de Peer Y."/>
            <person name="Podila G.K."/>
            <person name="Polle A."/>
            <person name="Pukkila P.J."/>
            <person name="Richardson P.M."/>
            <person name="Rouze P."/>
            <person name="Sanders I.R."/>
            <person name="Stajich J.E."/>
            <person name="Tunlid A."/>
            <person name="Tuskan G."/>
            <person name="Grigoriev I.V."/>
        </authorList>
    </citation>
    <scope>NUCLEOTIDE SEQUENCE [LARGE SCALE GENOMIC DNA]</scope>
    <source>
        <strain evidence="2">S238N-H82 / ATCC MYA-4686</strain>
    </source>
</reference>
<evidence type="ECO:0000313" key="1">
    <source>
        <dbReference type="EMBL" id="EDR00892.1"/>
    </source>
</evidence>